<dbReference type="EMBL" id="JARYMX010000003">
    <property type="protein sequence ID" value="KAJ9556394.1"/>
    <property type="molecule type" value="Genomic_DNA"/>
</dbReference>
<evidence type="ECO:0000313" key="2">
    <source>
        <dbReference type="Proteomes" id="UP001172457"/>
    </source>
</evidence>
<organism evidence="1 2">
    <name type="scientific">Centaurea solstitialis</name>
    <name type="common">yellow star-thistle</name>
    <dbReference type="NCBI Taxonomy" id="347529"/>
    <lineage>
        <taxon>Eukaryota</taxon>
        <taxon>Viridiplantae</taxon>
        <taxon>Streptophyta</taxon>
        <taxon>Embryophyta</taxon>
        <taxon>Tracheophyta</taxon>
        <taxon>Spermatophyta</taxon>
        <taxon>Magnoliopsida</taxon>
        <taxon>eudicotyledons</taxon>
        <taxon>Gunneridae</taxon>
        <taxon>Pentapetalae</taxon>
        <taxon>asterids</taxon>
        <taxon>campanulids</taxon>
        <taxon>Asterales</taxon>
        <taxon>Asteraceae</taxon>
        <taxon>Carduoideae</taxon>
        <taxon>Cardueae</taxon>
        <taxon>Centaureinae</taxon>
        <taxon>Centaurea</taxon>
    </lineage>
</organism>
<evidence type="ECO:0000313" key="1">
    <source>
        <dbReference type="EMBL" id="KAJ9556394.1"/>
    </source>
</evidence>
<dbReference type="Proteomes" id="UP001172457">
    <property type="component" value="Chromosome 3"/>
</dbReference>
<accession>A0AA38T8M7</accession>
<sequence length="139" mass="14987">MRLLCRLRKYGLFLAPKAVSLLSKSDNFLQKDGSSVDKARRTFRKISEAGISSLAPRRKWLAPRGEGSRREGGVRAAKTRFSHLEASRRLGLDVGSRLGFPTQEAGGSMNGYGGDDSRGCCAKSAGTLACICGKTVARH</sequence>
<reference evidence="1" key="1">
    <citation type="submission" date="2023-03" db="EMBL/GenBank/DDBJ databases">
        <title>Chromosome-scale reference genome and RAD-based genetic map of yellow starthistle (Centaurea solstitialis) reveal putative structural variation and QTLs associated with invader traits.</title>
        <authorList>
            <person name="Reatini B."/>
            <person name="Cang F.A."/>
            <person name="Jiang Q."/>
            <person name="Mckibben M.T.W."/>
            <person name="Barker M.S."/>
            <person name="Rieseberg L.H."/>
            <person name="Dlugosch K.M."/>
        </authorList>
    </citation>
    <scope>NUCLEOTIDE SEQUENCE</scope>
    <source>
        <strain evidence="1">CAN-66</strain>
        <tissue evidence="1">Leaf</tissue>
    </source>
</reference>
<keyword evidence="2" id="KW-1185">Reference proteome</keyword>
<name>A0AA38T8M7_9ASTR</name>
<proteinExistence type="predicted"/>
<dbReference type="AlphaFoldDB" id="A0AA38T8M7"/>
<protein>
    <submittedName>
        <fullName evidence="1">Uncharacterized protein</fullName>
    </submittedName>
</protein>
<comment type="caution">
    <text evidence="1">The sequence shown here is derived from an EMBL/GenBank/DDBJ whole genome shotgun (WGS) entry which is preliminary data.</text>
</comment>
<gene>
    <name evidence="1" type="ORF">OSB04_011008</name>
</gene>